<evidence type="ECO:0000313" key="1">
    <source>
        <dbReference type="EMBL" id="MCY4745772.1"/>
    </source>
</evidence>
<dbReference type="EMBL" id="JAPPUY010000003">
    <property type="protein sequence ID" value="MCY4745772.1"/>
    <property type="molecule type" value="Genomic_DNA"/>
</dbReference>
<reference evidence="1" key="1">
    <citation type="submission" date="2022-08" db="EMBL/GenBank/DDBJ databases">
        <title>Genome sequencing of Pelomonas sp. UHG3.</title>
        <authorList>
            <person name="So Y."/>
        </authorList>
    </citation>
    <scope>NUCLEOTIDE SEQUENCE</scope>
    <source>
        <strain evidence="1">UHG3</strain>
    </source>
</reference>
<accession>A0ACC6CBL5</accession>
<proteinExistence type="predicted"/>
<gene>
    <name evidence="1" type="ORF">NYO99_12380</name>
</gene>
<name>A0ACC6CBL5_9BURK</name>
<comment type="caution">
    <text evidence="1">The sequence shown here is derived from an EMBL/GenBank/DDBJ whole genome shotgun (WGS) entry which is preliminary data.</text>
</comment>
<organism evidence="1 2">
    <name type="scientific">Roseateles hydrophilus</name>
    <dbReference type="NCBI Taxonomy" id="2975054"/>
    <lineage>
        <taxon>Bacteria</taxon>
        <taxon>Pseudomonadati</taxon>
        <taxon>Pseudomonadota</taxon>
        <taxon>Betaproteobacteria</taxon>
        <taxon>Burkholderiales</taxon>
        <taxon>Sphaerotilaceae</taxon>
        <taxon>Roseateles</taxon>
    </lineage>
</organism>
<sequence>MIQIRMTPVLRLLATLLVSGAVASAAVAQQPALAAAKADIEPMFAAMLTAAHARDAERHMAAYAQDPALVFIYNEAKFSGYDAVLAMTRQAFSPGSDLAFQLQGEPQYQLLTPDWVMQTFFLTSTFTSPKGQAMKGRLSVSNLWHKRAEGWRIVYTHESNVVR</sequence>
<protein>
    <submittedName>
        <fullName evidence="1">Nuclear transport factor 2 family protein</fullName>
    </submittedName>
</protein>
<evidence type="ECO:0000313" key="2">
    <source>
        <dbReference type="Proteomes" id="UP001076464"/>
    </source>
</evidence>
<keyword evidence="2" id="KW-1185">Reference proteome</keyword>
<dbReference type="Proteomes" id="UP001076464">
    <property type="component" value="Unassembled WGS sequence"/>
</dbReference>